<dbReference type="SUPFAM" id="SSF55781">
    <property type="entry name" value="GAF domain-like"/>
    <property type="match status" value="1"/>
</dbReference>
<dbReference type="Pfam" id="PF01614">
    <property type="entry name" value="IclR_C"/>
    <property type="match status" value="1"/>
</dbReference>
<evidence type="ECO:0000313" key="7">
    <source>
        <dbReference type="EMBL" id="QLL07889.1"/>
    </source>
</evidence>
<dbReference type="Pfam" id="PF09339">
    <property type="entry name" value="HTH_IclR"/>
    <property type="match status" value="1"/>
</dbReference>
<dbReference type="RefSeq" id="WP_180916490.1">
    <property type="nucleotide sequence ID" value="NZ_CP059165.1"/>
</dbReference>
<dbReference type="InterPro" id="IPR050707">
    <property type="entry name" value="HTH_MetabolicPath_Reg"/>
</dbReference>
<proteinExistence type="predicted"/>
<dbReference type="Gene3D" id="3.30.450.40">
    <property type="match status" value="1"/>
</dbReference>
<sequence>MRPAEWHTKTQPATSVIHRMTQIIAALYHFETPCGIRELARYTGLPPSTVGRLVRDMIPAGLLDRHAGGVTLGLQVFQWGSRAWQPRFPLDAAMPLLTDLYATTQQTIHLAVLDGADVLYLEILPRLGGPQLPSRVGGRLPAHATGVGKALLAASPARVVDELVATGLPSLGPRTIRQPGLLRRQLARVATTGIAVDHEESGPGIVCVATVIRDTRDNPVAAISAAGWSGKMNVRQVASAVYSTAHAIGRTLRPAGDGIRCWRPDPSDSIPANPSHRKPKPQPRYE</sequence>
<keyword evidence="1" id="KW-0805">Transcription regulation</keyword>
<dbReference type="PANTHER" id="PTHR30136:SF24">
    <property type="entry name" value="HTH-TYPE TRANSCRIPTIONAL REPRESSOR ALLR"/>
    <property type="match status" value="1"/>
</dbReference>
<accession>A0A7D6E063</accession>
<dbReference type="InterPro" id="IPR014757">
    <property type="entry name" value="Tscrpt_reg_IclR_C"/>
</dbReference>
<dbReference type="PANTHER" id="PTHR30136">
    <property type="entry name" value="HELIX-TURN-HELIX TRANSCRIPTIONAL REGULATOR, ICLR FAMILY"/>
    <property type="match status" value="1"/>
</dbReference>
<reference evidence="8" key="3">
    <citation type="submission" date="2023-07" db="EMBL/GenBank/DDBJ databases">
        <title>Description of Mycobacterium gordonae subsp. intergordonae subsp.nov. and Mycobacterium gordonae subsp. gordonae subsp. nov.</title>
        <authorList>
            <person name="Huang H."/>
        </authorList>
    </citation>
    <scope>NUCLEOTIDE SEQUENCE [LARGE SCALE GENOMIC DNA]</scope>
    <source>
        <strain evidence="8">24</strain>
    </source>
</reference>
<dbReference type="AlphaFoldDB" id="A0A7D6E063"/>
<organism evidence="7 8">
    <name type="scientific">Mycobacterium vicinigordonae</name>
    <dbReference type="NCBI Taxonomy" id="1719132"/>
    <lineage>
        <taxon>Bacteria</taxon>
        <taxon>Bacillati</taxon>
        <taxon>Actinomycetota</taxon>
        <taxon>Actinomycetes</taxon>
        <taxon>Mycobacteriales</taxon>
        <taxon>Mycobacteriaceae</taxon>
        <taxon>Mycobacterium</taxon>
    </lineage>
</organism>
<dbReference type="InterPro" id="IPR029016">
    <property type="entry name" value="GAF-like_dom_sf"/>
</dbReference>
<name>A0A7D6E063_9MYCO</name>
<dbReference type="InterPro" id="IPR036390">
    <property type="entry name" value="WH_DNA-bd_sf"/>
</dbReference>
<dbReference type="InterPro" id="IPR036388">
    <property type="entry name" value="WH-like_DNA-bd_sf"/>
</dbReference>
<keyword evidence="2" id="KW-0238">DNA-binding</keyword>
<dbReference type="Gene3D" id="1.10.10.10">
    <property type="entry name" value="Winged helix-like DNA-binding domain superfamily/Winged helix DNA-binding domain"/>
    <property type="match status" value="1"/>
</dbReference>
<feature type="compositionally biased region" description="Basic residues" evidence="4">
    <location>
        <begin position="275"/>
        <end position="286"/>
    </location>
</feature>
<dbReference type="GO" id="GO:0003700">
    <property type="term" value="F:DNA-binding transcription factor activity"/>
    <property type="evidence" value="ECO:0007669"/>
    <property type="project" value="TreeGrafter"/>
</dbReference>
<dbReference type="PROSITE" id="PS51077">
    <property type="entry name" value="HTH_ICLR"/>
    <property type="match status" value="1"/>
</dbReference>
<feature type="region of interest" description="Disordered" evidence="4">
    <location>
        <begin position="255"/>
        <end position="286"/>
    </location>
</feature>
<dbReference type="GO" id="GO:0045892">
    <property type="term" value="P:negative regulation of DNA-templated transcription"/>
    <property type="evidence" value="ECO:0007669"/>
    <property type="project" value="TreeGrafter"/>
</dbReference>
<protein>
    <submittedName>
        <fullName evidence="7">IclR family transcriptional regulator</fullName>
    </submittedName>
</protein>
<keyword evidence="3" id="KW-0804">Transcription</keyword>
<reference evidence="7 8" key="2">
    <citation type="submission" date="2020-07" db="EMBL/GenBank/DDBJ databases">
        <authorList>
            <person name="Yu X."/>
        </authorList>
    </citation>
    <scope>NUCLEOTIDE SEQUENCE [LARGE SCALE GENOMIC DNA]</scope>
    <source>
        <strain evidence="8">24</strain>
    </source>
</reference>
<reference evidence="8" key="1">
    <citation type="submission" date="2020-07" db="EMBL/GenBank/DDBJ databases">
        <title>Description of Mycobacterium gordonae subsp. intergordonae subsp.nov. and Mycobacterium gordonae subsp. gordonae subsp. nov.</title>
        <authorList>
            <person name="Yu X."/>
        </authorList>
    </citation>
    <scope>NUCLEOTIDE SEQUENCE [LARGE SCALE GENOMIC DNA]</scope>
    <source>
        <strain evidence="8">24</strain>
    </source>
</reference>
<dbReference type="Proteomes" id="UP000510682">
    <property type="component" value="Chromosome"/>
</dbReference>
<dbReference type="SMART" id="SM00346">
    <property type="entry name" value="HTH_ICLR"/>
    <property type="match status" value="1"/>
</dbReference>
<dbReference type="EMBL" id="CP059165">
    <property type="protein sequence ID" value="QLL07889.1"/>
    <property type="molecule type" value="Genomic_DNA"/>
</dbReference>
<evidence type="ECO:0000256" key="1">
    <source>
        <dbReference type="ARBA" id="ARBA00023015"/>
    </source>
</evidence>
<dbReference type="SUPFAM" id="SSF46785">
    <property type="entry name" value="Winged helix' DNA-binding domain"/>
    <property type="match status" value="1"/>
</dbReference>
<dbReference type="InterPro" id="IPR005471">
    <property type="entry name" value="Tscrpt_reg_IclR_N"/>
</dbReference>
<evidence type="ECO:0000259" key="5">
    <source>
        <dbReference type="PROSITE" id="PS51077"/>
    </source>
</evidence>
<evidence type="ECO:0000256" key="3">
    <source>
        <dbReference type="ARBA" id="ARBA00023163"/>
    </source>
</evidence>
<keyword evidence="8" id="KW-1185">Reference proteome</keyword>
<dbReference type="GO" id="GO:0003677">
    <property type="term" value="F:DNA binding"/>
    <property type="evidence" value="ECO:0007669"/>
    <property type="project" value="UniProtKB-KW"/>
</dbReference>
<dbReference type="KEGG" id="mgor:H0P51_02510"/>
<evidence type="ECO:0000313" key="8">
    <source>
        <dbReference type="Proteomes" id="UP000510682"/>
    </source>
</evidence>
<dbReference type="PROSITE" id="PS51078">
    <property type="entry name" value="ICLR_ED"/>
    <property type="match status" value="1"/>
</dbReference>
<gene>
    <name evidence="7" type="ORF">H0P51_02510</name>
</gene>
<evidence type="ECO:0000259" key="6">
    <source>
        <dbReference type="PROSITE" id="PS51078"/>
    </source>
</evidence>
<evidence type="ECO:0000256" key="4">
    <source>
        <dbReference type="SAM" id="MobiDB-lite"/>
    </source>
</evidence>
<feature type="domain" description="IclR-ED" evidence="6">
    <location>
        <begin position="75"/>
        <end position="254"/>
    </location>
</feature>
<evidence type="ECO:0000256" key="2">
    <source>
        <dbReference type="ARBA" id="ARBA00023125"/>
    </source>
</evidence>
<feature type="domain" description="HTH iclR-type" evidence="5">
    <location>
        <begin position="14"/>
        <end position="74"/>
    </location>
</feature>